<dbReference type="Proteomes" id="UP000095284">
    <property type="component" value="Unplaced"/>
</dbReference>
<accession>A0A1I7SUW9</accession>
<proteinExistence type="predicted"/>
<feature type="transmembrane region" description="Helical" evidence="1">
    <location>
        <begin position="14"/>
        <end position="31"/>
    </location>
</feature>
<organism evidence="2 3">
    <name type="scientific">Bursaphelenchus xylophilus</name>
    <name type="common">Pinewood nematode worm</name>
    <name type="synonym">Aphelenchoides xylophilus</name>
    <dbReference type="NCBI Taxonomy" id="6326"/>
    <lineage>
        <taxon>Eukaryota</taxon>
        <taxon>Metazoa</taxon>
        <taxon>Ecdysozoa</taxon>
        <taxon>Nematoda</taxon>
        <taxon>Chromadorea</taxon>
        <taxon>Rhabditida</taxon>
        <taxon>Tylenchina</taxon>
        <taxon>Tylenchomorpha</taxon>
        <taxon>Aphelenchoidea</taxon>
        <taxon>Aphelenchoididae</taxon>
        <taxon>Bursaphelenchus</taxon>
    </lineage>
</organism>
<dbReference type="PANTHER" id="PTHR22943:SF248">
    <property type="entry name" value="SEVEN TM RECEPTOR"/>
    <property type="match status" value="1"/>
</dbReference>
<feature type="transmembrane region" description="Helical" evidence="1">
    <location>
        <begin position="239"/>
        <end position="263"/>
    </location>
</feature>
<dbReference type="WBParaSite" id="BXY_1684300.1">
    <property type="protein sequence ID" value="BXY_1684300.1"/>
    <property type="gene ID" value="BXY_1684300"/>
</dbReference>
<feature type="transmembrane region" description="Helical" evidence="1">
    <location>
        <begin position="128"/>
        <end position="152"/>
    </location>
</feature>
<evidence type="ECO:0000313" key="3">
    <source>
        <dbReference type="WBParaSite" id="BXY_1684300.1"/>
    </source>
</evidence>
<feature type="transmembrane region" description="Helical" evidence="1">
    <location>
        <begin position="93"/>
        <end position="116"/>
    </location>
</feature>
<dbReference type="Pfam" id="PF10326">
    <property type="entry name" value="7TM_GPCR_Str"/>
    <property type="match status" value="1"/>
</dbReference>
<reference evidence="3" key="1">
    <citation type="submission" date="2016-11" db="UniProtKB">
        <authorList>
            <consortium name="WormBaseParasite"/>
        </authorList>
    </citation>
    <scope>IDENTIFICATION</scope>
</reference>
<evidence type="ECO:0000313" key="2">
    <source>
        <dbReference type="Proteomes" id="UP000095284"/>
    </source>
</evidence>
<dbReference type="AlphaFoldDB" id="A0A1I7SUW9"/>
<evidence type="ECO:0000256" key="1">
    <source>
        <dbReference type="SAM" id="Phobius"/>
    </source>
</evidence>
<feature type="transmembrane region" description="Helical" evidence="1">
    <location>
        <begin position="43"/>
        <end position="62"/>
    </location>
</feature>
<name>A0A1I7SUW9_BURXY</name>
<sequence>MNTFFFCLWISDNLGSGLGLILNFLLLLAIVKTTTEKTRPYSYLFLTSALFDIFFSIVEFITQHQLLIKNGMFLVMPHGVEAFLGPWSYPTFMAPHSLVVLHGILILPALCHYRYLLVTSGSTINPMLIVRNVAISALTGLLLGMSLGYGVYQASFRGYDYYFQFVTHEWIAEDGTSPFRYACDMRDWGTAGYFYGGFVATAISVQMAGSYTLRAWKAVSIQQSSERTKELQRQFTRSLIAQTINAGIFAIFPIALVCIAMQWRLDGKMIGTAVMSPLSWLPSANAILTIYLIKAYRRYVMRLMGCRPRRVDGDSSLGAMTTGKSGQFSSGRQFSTREEVMIA</sequence>
<protein>
    <submittedName>
        <fullName evidence="3">G protein-coupled receptor</fullName>
    </submittedName>
</protein>
<keyword evidence="1" id="KW-1133">Transmembrane helix</keyword>
<dbReference type="InterPro" id="IPR019428">
    <property type="entry name" value="7TM_GPCR_serpentine_rcpt_Str"/>
</dbReference>
<dbReference type="SUPFAM" id="SSF81321">
    <property type="entry name" value="Family A G protein-coupled receptor-like"/>
    <property type="match status" value="1"/>
</dbReference>
<feature type="transmembrane region" description="Helical" evidence="1">
    <location>
        <begin position="193"/>
        <end position="213"/>
    </location>
</feature>
<dbReference type="PANTHER" id="PTHR22943">
    <property type="entry name" value="7-TRANSMEMBRANE DOMAIN RECEPTOR C.ELEGANS"/>
    <property type="match status" value="1"/>
</dbReference>
<keyword evidence="1" id="KW-0812">Transmembrane</keyword>
<keyword evidence="1" id="KW-0472">Membrane</keyword>
<feature type="transmembrane region" description="Helical" evidence="1">
    <location>
        <begin position="269"/>
        <end position="293"/>
    </location>
</feature>
<dbReference type="Gene3D" id="1.20.1070.10">
    <property type="entry name" value="Rhodopsin 7-helix transmembrane proteins"/>
    <property type="match status" value="1"/>
</dbReference>